<reference evidence="2" key="2">
    <citation type="submission" date="2025-08" db="UniProtKB">
        <authorList>
            <consortium name="Ensembl"/>
        </authorList>
    </citation>
    <scope>IDENTIFICATION</scope>
</reference>
<proteinExistence type="predicted"/>
<keyword evidence="3" id="KW-1185">Reference proteome</keyword>
<reference evidence="2" key="3">
    <citation type="submission" date="2025-09" db="UniProtKB">
        <authorList>
            <consortium name="Ensembl"/>
        </authorList>
    </citation>
    <scope>IDENTIFICATION</scope>
</reference>
<evidence type="ECO:0000313" key="3">
    <source>
        <dbReference type="Proteomes" id="UP000007875"/>
    </source>
</evidence>
<feature type="compositionally biased region" description="Acidic residues" evidence="1">
    <location>
        <begin position="33"/>
        <end position="50"/>
    </location>
</feature>
<reference evidence="3" key="1">
    <citation type="submission" date="2003-08" db="EMBL/GenBank/DDBJ databases">
        <authorList>
            <person name="Birren B."/>
            <person name="Nusbaum C."/>
            <person name="Abebe A."/>
            <person name="Abouelleil A."/>
            <person name="Adekoya E."/>
            <person name="Ait-zahra M."/>
            <person name="Allen N."/>
            <person name="Allen T."/>
            <person name="An P."/>
            <person name="Anderson M."/>
            <person name="Anderson S."/>
            <person name="Arachchi H."/>
            <person name="Armbruster J."/>
            <person name="Bachantsang P."/>
            <person name="Baldwin J."/>
            <person name="Barry A."/>
            <person name="Bayul T."/>
            <person name="Blitshsteyn B."/>
            <person name="Bloom T."/>
            <person name="Blye J."/>
            <person name="Boguslavskiy L."/>
            <person name="Borowsky M."/>
            <person name="Boukhgalter B."/>
            <person name="Brunache A."/>
            <person name="Butler J."/>
            <person name="Calixte N."/>
            <person name="Calvo S."/>
            <person name="Camarata J."/>
            <person name="Campo K."/>
            <person name="Chang J."/>
            <person name="Cheshatsang Y."/>
            <person name="Citroen M."/>
            <person name="Collymore A."/>
            <person name="Considine T."/>
            <person name="Cook A."/>
            <person name="Cooke P."/>
            <person name="Corum B."/>
            <person name="Cuomo C."/>
            <person name="David R."/>
            <person name="Dawoe T."/>
            <person name="Degray S."/>
            <person name="Dodge S."/>
            <person name="Dooley K."/>
            <person name="Dorje P."/>
            <person name="Dorjee K."/>
            <person name="Dorris L."/>
            <person name="Duffey N."/>
            <person name="Dupes A."/>
            <person name="Elkins T."/>
            <person name="Engels R."/>
            <person name="Erickson J."/>
            <person name="Farina A."/>
            <person name="Faro S."/>
            <person name="Ferreira P."/>
            <person name="Fischer H."/>
            <person name="Fitzgerald M."/>
            <person name="Foley K."/>
            <person name="Gage D."/>
            <person name="Galagan J."/>
            <person name="Gearin G."/>
            <person name="Gnerre S."/>
            <person name="Gnirke A."/>
            <person name="Goyette A."/>
            <person name="Graham J."/>
            <person name="Grandbois E."/>
            <person name="Gyaltsen K."/>
            <person name="Hafez N."/>
            <person name="Hagopian D."/>
            <person name="Hagos B."/>
            <person name="Hall J."/>
            <person name="Hatcher B."/>
            <person name="Heller A."/>
            <person name="Higgins H."/>
            <person name="Honan T."/>
            <person name="Horn A."/>
            <person name="Houde N."/>
            <person name="Hughes L."/>
            <person name="Hulme W."/>
            <person name="Husby E."/>
            <person name="Iliev I."/>
            <person name="Jaffe D."/>
            <person name="Jones C."/>
            <person name="Kamal M."/>
            <person name="Kamat A."/>
            <person name="Kamvysselis M."/>
            <person name="Karlsson E."/>
            <person name="Kells C."/>
            <person name="Kieu A."/>
            <person name="Kisner P."/>
            <person name="Kodira C."/>
            <person name="Kulbokas E."/>
            <person name="Labutti K."/>
            <person name="Lama D."/>
            <person name="Landers T."/>
            <person name="Leger J."/>
            <person name="Levine S."/>
            <person name="Lewis D."/>
            <person name="Lewis T."/>
            <person name="Lindblad-toh K."/>
            <person name="Liu X."/>
            <person name="Lokyitsang T."/>
            <person name="Lokyitsang Y."/>
            <person name="Lucien O."/>
            <person name="Lui A."/>
            <person name="Ma L.J."/>
            <person name="Mabbitt R."/>
            <person name="Macdonald J."/>
            <person name="Maclean C."/>
            <person name="Major J."/>
            <person name="Manning J."/>
            <person name="Marabella R."/>
            <person name="Maru K."/>
            <person name="Matthews C."/>
            <person name="Mauceli E."/>
            <person name="Mccarthy M."/>
            <person name="Mcdonough S."/>
            <person name="Mcghee T."/>
            <person name="Meldrim J."/>
            <person name="Meneus L."/>
            <person name="Mesirov J."/>
            <person name="Mihalev A."/>
            <person name="Mihova T."/>
            <person name="Mikkelsen T."/>
            <person name="Mlenga V."/>
            <person name="Moru K."/>
            <person name="Mozes J."/>
            <person name="Mulrain L."/>
            <person name="Munson G."/>
            <person name="Naylor J."/>
            <person name="Newes C."/>
            <person name="Nguyen C."/>
            <person name="Nguyen N."/>
            <person name="Nguyen T."/>
            <person name="Nicol R."/>
            <person name="Nielsen C."/>
            <person name="Nizzari M."/>
            <person name="Norbu C."/>
            <person name="Norbu N."/>
            <person name="O'donnell P."/>
            <person name="Okoawo O."/>
            <person name="O'leary S."/>
            <person name="Omotosho B."/>
            <person name="O'neill K."/>
            <person name="Osman S."/>
            <person name="Parker S."/>
            <person name="Perrin D."/>
            <person name="Phunkhang P."/>
            <person name="Piqani B."/>
            <person name="Purcell S."/>
            <person name="Rachupka T."/>
            <person name="Ramasamy U."/>
            <person name="Rameau R."/>
            <person name="Ray V."/>
            <person name="Raymond C."/>
            <person name="Retta R."/>
            <person name="Richardson S."/>
            <person name="Rise C."/>
            <person name="Rodriguez J."/>
            <person name="Rogers J."/>
            <person name="Rogov P."/>
            <person name="Rutman M."/>
            <person name="Schupbach R."/>
            <person name="Seaman C."/>
            <person name="Settipalli S."/>
            <person name="Sharpe T."/>
            <person name="Sheridan J."/>
            <person name="Sherpa N."/>
            <person name="Shi J."/>
            <person name="Smirnov S."/>
            <person name="Smith C."/>
            <person name="Sougnez C."/>
            <person name="Spencer B."/>
            <person name="Stalker J."/>
            <person name="Stange-thomann N."/>
            <person name="Stavropoulos S."/>
            <person name="Stetson K."/>
            <person name="Stone C."/>
            <person name="Stone S."/>
            <person name="Stubbs M."/>
            <person name="Talamas J."/>
            <person name="Tchuinga P."/>
            <person name="Tenzing P."/>
            <person name="Tesfaye S."/>
            <person name="Theodore J."/>
            <person name="Thoulutsang Y."/>
            <person name="Topham K."/>
            <person name="Towey S."/>
            <person name="Tsamla T."/>
            <person name="Tsomo N."/>
            <person name="Vallee D."/>
            <person name="Vassiliev H."/>
            <person name="Venkataraman V."/>
            <person name="Vinson J."/>
            <person name="Vo A."/>
            <person name="Wade C."/>
            <person name="Wang S."/>
            <person name="Wangchuk T."/>
            <person name="Wangdi T."/>
            <person name="Whittaker C."/>
            <person name="Wilkinson J."/>
            <person name="Wu Y."/>
            <person name="Wyman D."/>
            <person name="Yadav S."/>
            <person name="Yang S."/>
            <person name="Yang X."/>
            <person name="Yeager S."/>
            <person name="Yee E."/>
            <person name="Young G."/>
            <person name="Zainoun J."/>
            <person name="Zembeck L."/>
            <person name="Zimmer A."/>
            <person name="Zody M."/>
            <person name="Lander E."/>
        </authorList>
    </citation>
    <scope>NUCLEOTIDE SEQUENCE [LARGE SCALE GENOMIC DNA]</scope>
</reference>
<dbReference type="AlphaFoldDB" id="H2ZGP7"/>
<dbReference type="InParanoid" id="H2ZGP7"/>
<dbReference type="HOGENOM" id="CLU_1113482_0_0_1"/>
<feature type="compositionally biased region" description="Basic and acidic residues" evidence="1">
    <location>
        <begin position="83"/>
        <end position="93"/>
    </location>
</feature>
<accession>H2ZGP7</accession>
<protein>
    <submittedName>
        <fullName evidence="2">Uncharacterized protein</fullName>
    </submittedName>
</protein>
<feature type="compositionally biased region" description="Polar residues" evidence="1">
    <location>
        <begin position="96"/>
        <end position="115"/>
    </location>
</feature>
<evidence type="ECO:0000256" key="1">
    <source>
        <dbReference type="SAM" id="MobiDB-lite"/>
    </source>
</evidence>
<feature type="region of interest" description="Disordered" evidence="1">
    <location>
        <begin position="26"/>
        <end position="134"/>
    </location>
</feature>
<feature type="region of interest" description="Disordered" evidence="1">
    <location>
        <begin position="180"/>
        <end position="250"/>
    </location>
</feature>
<feature type="compositionally biased region" description="Low complexity" evidence="1">
    <location>
        <begin position="51"/>
        <end position="79"/>
    </location>
</feature>
<evidence type="ECO:0000313" key="2">
    <source>
        <dbReference type="Ensembl" id="ENSCSAVP00000016763.1"/>
    </source>
</evidence>
<organism evidence="2 3">
    <name type="scientific">Ciona savignyi</name>
    <name type="common">Pacific transparent sea squirt</name>
    <dbReference type="NCBI Taxonomy" id="51511"/>
    <lineage>
        <taxon>Eukaryota</taxon>
        <taxon>Metazoa</taxon>
        <taxon>Chordata</taxon>
        <taxon>Tunicata</taxon>
        <taxon>Ascidiacea</taxon>
        <taxon>Phlebobranchia</taxon>
        <taxon>Cionidae</taxon>
        <taxon>Ciona</taxon>
    </lineage>
</organism>
<feature type="compositionally biased region" description="Polar residues" evidence="1">
    <location>
        <begin position="180"/>
        <end position="200"/>
    </location>
</feature>
<sequence>MPNQPAKRTLSKAEKIQRLRIAVAKYSYTPASSDDESLISDGNGSDDEDPSWLNDSDTDSSLSSLGSVKKSKFVSSTASHANKKSDANGRQDLSEDSQASTRYNGANNDISTPESPKSAAHERPPVDNEKKVGAMLSMWENKKVKPKSAFDASEDDAFDNSTKGRLHGAKALFENMTKNPKTYSSSVENEIETTGITGSKKSLFENLAKSPQRAEPQTHSPKKPPSVHSSDYDVDDVTSDDSLSSASSSE</sequence>
<name>H2ZGP7_CIOSA</name>
<feature type="compositionally biased region" description="Basic and acidic residues" evidence="1">
    <location>
        <begin position="119"/>
        <end position="132"/>
    </location>
</feature>
<dbReference type="Ensembl" id="ENSCSAVT00000016945.1">
    <property type="protein sequence ID" value="ENSCSAVP00000016763.1"/>
    <property type="gene ID" value="ENSCSAVG00000009859.1"/>
</dbReference>
<dbReference type="Proteomes" id="UP000007875">
    <property type="component" value="Unassembled WGS sequence"/>
</dbReference>
<dbReference type="GeneTree" id="ENSGT00390000001778"/>
<feature type="compositionally biased region" description="Low complexity" evidence="1">
    <location>
        <begin position="240"/>
        <end position="250"/>
    </location>
</feature>